<organism evidence="1 2">
    <name type="scientific">Clavelina lepadiformis</name>
    <name type="common">Light-bulb sea squirt</name>
    <name type="synonym">Ascidia lepadiformis</name>
    <dbReference type="NCBI Taxonomy" id="159417"/>
    <lineage>
        <taxon>Eukaryota</taxon>
        <taxon>Metazoa</taxon>
        <taxon>Chordata</taxon>
        <taxon>Tunicata</taxon>
        <taxon>Ascidiacea</taxon>
        <taxon>Aplousobranchia</taxon>
        <taxon>Clavelinidae</taxon>
        <taxon>Clavelina</taxon>
    </lineage>
</organism>
<gene>
    <name evidence="1" type="ORF">CVLEPA_LOCUS24656</name>
</gene>
<name>A0ABP0GKI7_CLALP</name>
<accession>A0ABP0GKI7</accession>
<dbReference type="EMBL" id="CAWYQH010000128">
    <property type="protein sequence ID" value="CAK8691903.1"/>
    <property type="molecule type" value="Genomic_DNA"/>
</dbReference>
<proteinExistence type="predicted"/>
<evidence type="ECO:0000313" key="1">
    <source>
        <dbReference type="EMBL" id="CAK8691903.1"/>
    </source>
</evidence>
<reference evidence="1 2" key="1">
    <citation type="submission" date="2024-02" db="EMBL/GenBank/DDBJ databases">
        <authorList>
            <person name="Daric V."/>
            <person name="Darras S."/>
        </authorList>
    </citation>
    <scope>NUCLEOTIDE SEQUENCE [LARGE SCALE GENOMIC DNA]</scope>
</reference>
<evidence type="ECO:0000313" key="2">
    <source>
        <dbReference type="Proteomes" id="UP001642483"/>
    </source>
</evidence>
<keyword evidence="2" id="KW-1185">Reference proteome</keyword>
<dbReference type="Proteomes" id="UP001642483">
    <property type="component" value="Unassembled WGS sequence"/>
</dbReference>
<protein>
    <submittedName>
        <fullName evidence="1">Uncharacterized protein</fullName>
    </submittedName>
</protein>
<comment type="caution">
    <text evidence="1">The sequence shown here is derived from an EMBL/GenBank/DDBJ whole genome shotgun (WGS) entry which is preliminary data.</text>
</comment>
<sequence length="64" mass="6976">MVDFYESRYTYDQPSALSSSFSSEIPILTANLVSGGLLTPSVAKSAETFVVDLNDIPSDRDLLM</sequence>